<evidence type="ECO:0000313" key="3">
    <source>
        <dbReference type="Proteomes" id="UP001176941"/>
    </source>
</evidence>
<gene>
    <name evidence="2" type="ORF">MRATA1EN1_LOCUS6887</name>
</gene>
<keyword evidence="3" id="KW-1185">Reference proteome</keyword>
<organism evidence="2 3">
    <name type="scientific">Rangifer tarandus platyrhynchus</name>
    <name type="common">Svalbard reindeer</name>
    <dbReference type="NCBI Taxonomy" id="3082113"/>
    <lineage>
        <taxon>Eukaryota</taxon>
        <taxon>Metazoa</taxon>
        <taxon>Chordata</taxon>
        <taxon>Craniata</taxon>
        <taxon>Vertebrata</taxon>
        <taxon>Euteleostomi</taxon>
        <taxon>Mammalia</taxon>
        <taxon>Eutheria</taxon>
        <taxon>Laurasiatheria</taxon>
        <taxon>Artiodactyla</taxon>
        <taxon>Ruminantia</taxon>
        <taxon>Pecora</taxon>
        <taxon>Cervidae</taxon>
        <taxon>Odocoileinae</taxon>
        <taxon>Rangifer</taxon>
    </lineage>
</organism>
<name>A0ABN8YAB1_RANTA</name>
<accession>A0ABN8YAB1</accession>
<dbReference type="EMBL" id="OX459952">
    <property type="protein sequence ID" value="CAI9157925.1"/>
    <property type="molecule type" value="Genomic_DNA"/>
</dbReference>
<dbReference type="Proteomes" id="UP001176941">
    <property type="component" value="Chromosome 16"/>
</dbReference>
<reference evidence="2" key="1">
    <citation type="submission" date="2023-04" db="EMBL/GenBank/DDBJ databases">
        <authorList>
            <consortium name="ELIXIR-Norway"/>
        </authorList>
    </citation>
    <scope>NUCLEOTIDE SEQUENCE [LARGE SCALE GENOMIC DNA]</scope>
</reference>
<proteinExistence type="predicted"/>
<protein>
    <submittedName>
        <fullName evidence="2">Uncharacterized protein</fullName>
    </submittedName>
</protein>
<evidence type="ECO:0000256" key="1">
    <source>
        <dbReference type="SAM" id="MobiDB-lite"/>
    </source>
</evidence>
<sequence>MGGDSESEWLPPPRVLDPRVVPLPPSSFRIAKLDRSCLAEGAAPEQRGARASLLWRAPYPRDALLVLLLVSPVSFSRLSLPARKGPGLAAGGTTGRRARRANTTWARRSVVAAAAPPDPRPIAPRRARHLLNPLGLGLSRPLGPRGAGPIGQKLPRTRVVEIARPGVPAPGLGARRLPAPQTWASPSILVAPGKQPSGTKTRPRPGSVPCRRRNLLAPLTRVSFRRSRPRPAAAGRQREGAPALAGRAHGAAAFPFSSQRKCFGRQIIPGDMKLLRPPHVARKKNRNEHLWRDELVEDLTDVLSTSFLGRAFS</sequence>
<evidence type="ECO:0000313" key="2">
    <source>
        <dbReference type="EMBL" id="CAI9157925.1"/>
    </source>
</evidence>
<feature type="region of interest" description="Disordered" evidence="1">
    <location>
        <begin position="188"/>
        <end position="211"/>
    </location>
</feature>